<evidence type="ECO:0000313" key="3">
    <source>
        <dbReference type="Proteomes" id="UP000537718"/>
    </source>
</evidence>
<gene>
    <name evidence="2" type="ORF">HDE69_002473</name>
</gene>
<accession>A0A7W9DJP1</accession>
<evidence type="ECO:0000256" key="1">
    <source>
        <dbReference type="SAM" id="Phobius"/>
    </source>
</evidence>
<keyword evidence="1" id="KW-0812">Transmembrane</keyword>
<feature type="transmembrane region" description="Helical" evidence="1">
    <location>
        <begin position="34"/>
        <end position="54"/>
    </location>
</feature>
<protein>
    <submittedName>
        <fullName evidence="2">Uncharacterized protein</fullName>
    </submittedName>
</protein>
<evidence type="ECO:0000313" key="2">
    <source>
        <dbReference type="EMBL" id="MBB5621412.1"/>
    </source>
</evidence>
<keyword evidence="1" id="KW-0472">Membrane</keyword>
<organism evidence="2 3">
    <name type="scientific">Pedobacter cryoconitis</name>
    <dbReference type="NCBI Taxonomy" id="188932"/>
    <lineage>
        <taxon>Bacteria</taxon>
        <taxon>Pseudomonadati</taxon>
        <taxon>Bacteroidota</taxon>
        <taxon>Sphingobacteriia</taxon>
        <taxon>Sphingobacteriales</taxon>
        <taxon>Sphingobacteriaceae</taxon>
        <taxon>Pedobacter</taxon>
    </lineage>
</organism>
<reference evidence="2 3" key="1">
    <citation type="submission" date="2020-08" db="EMBL/GenBank/DDBJ databases">
        <title>Genomic Encyclopedia of Type Strains, Phase IV (KMG-V): Genome sequencing to study the core and pangenomes of soil and plant-associated prokaryotes.</title>
        <authorList>
            <person name="Whitman W."/>
        </authorList>
    </citation>
    <scope>NUCLEOTIDE SEQUENCE [LARGE SCALE GENOMIC DNA]</scope>
    <source>
        <strain evidence="2 3">MP7CTX6</strain>
    </source>
</reference>
<name>A0A7W9DJP1_9SPHI</name>
<proteinExistence type="predicted"/>
<dbReference type="EMBL" id="JACHCF010000005">
    <property type="protein sequence ID" value="MBB5621412.1"/>
    <property type="molecule type" value="Genomic_DNA"/>
</dbReference>
<keyword evidence="1" id="KW-1133">Transmembrane helix</keyword>
<dbReference type="AlphaFoldDB" id="A0A7W9DJP1"/>
<dbReference type="Proteomes" id="UP000537718">
    <property type="component" value="Unassembled WGS sequence"/>
</dbReference>
<sequence length="59" mass="6867">MDNESIKEDKKSNGDFFDWSKDHIRGKNTRNDAIAMWIFIIIVLILGITLVIMINTSKR</sequence>
<comment type="caution">
    <text evidence="2">The sequence shown here is derived from an EMBL/GenBank/DDBJ whole genome shotgun (WGS) entry which is preliminary data.</text>
</comment>
<dbReference type="RefSeq" id="WP_183867392.1">
    <property type="nucleotide sequence ID" value="NZ_JACHCF010000005.1"/>
</dbReference>